<gene>
    <name evidence="2" type="ORF">OKIOD_LOCUS1449</name>
</gene>
<organism evidence="2 3">
    <name type="scientific">Oikopleura dioica</name>
    <name type="common">Tunicate</name>
    <dbReference type="NCBI Taxonomy" id="34765"/>
    <lineage>
        <taxon>Eukaryota</taxon>
        <taxon>Metazoa</taxon>
        <taxon>Chordata</taxon>
        <taxon>Tunicata</taxon>
        <taxon>Appendicularia</taxon>
        <taxon>Copelata</taxon>
        <taxon>Oikopleuridae</taxon>
        <taxon>Oikopleura</taxon>
    </lineage>
</organism>
<proteinExistence type="predicted"/>
<dbReference type="Proteomes" id="UP001158576">
    <property type="component" value="Chromosome PAR"/>
</dbReference>
<evidence type="ECO:0000313" key="2">
    <source>
        <dbReference type="EMBL" id="CAG5081495.1"/>
    </source>
</evidence>
<keyword evidence="3" id="KW-1185">Reference proteome</keyword>
<reference evidence="2 3" key="1">
    <citation type="submission" date="2021-04" db="EMBL/GenBank/DDBJ databases">
        <authorList>
            <person name="Bliznina A."/>
        </authorList>
    </citation>
    <scope>NUCLEOTIDE SEQUENCE [LARGE SCALE GENOMIC DNA]</scope>
</reference>
<feature type="compositionally biased region" description="Acidic residues" evidence="1">
    <location>
        <begin position="101"/>
        <end position="128"/>
    </location>
</feature>
<evidence type="ECO:0000256" key="1">
    <source>
        <dbReference type="SAM" id="MobiDB-lite"/>
    </source>
</evidence>
<accession>A0ABN7RVH3</accession>
<sequence>MSIFKEFYVLCELKNHKKDDNNFEEGISGSASEREDDAVDAAEIEEDQNAMTVLDFGIEEMDDEDGDYHVMAVNAVHQYVGMIKFLSSDGSRMMVQGQSDSSDEENALELNIEENSFESQSDEADSSEVSEAYSEF</sequence>
<feature type="region of interest" description="Disordered" evidence="1">
    <location>
        <begin position="93"/>
        <end position="136"/>
    </location>
</feature>
<name>A0ABN7RVH3_OIKDI</name>
<protein>
    <submittedName>
        <fullName evidence="2">Oidioi.mRNA.OKI2018_I69.PAR.g9891.t1.cds</fullName>
    </submittedName>
</protein>
<dbReference type="EMBL" id="OU015568">
    <property type="protein sequence ID" value="CAG5081495.1"/>
    <property type="molecule type" value="Genomic_DNA"/>
</dbReference>
<evidence type="ECO:0000313" key="3">
    <source>
        <dbReference type="Proteomes" id="UP001158576"/>
    </source>
</evidence>